<dbReference type="InterPro" id="IPR044037">
    <property type="entry name" value="FANCL_d3"/>
</dbReference>
<evidence type="ECO:0000313" key="3">
    <source>
        <dbReference type="Proteomes" id="UP000829291"/>
    </source>
</evidence>
<dbReference type="GeneID" id="107223391"/>
<dbReference type="InterPro" id="IPR043003">
    <property type="entry name" value="FANCL_d3_sf"/>
</dbReference>
<proteinExistence type="predicted"/>
<dbReference type="Pfam" id="PF11793">
    <property type="entry name" value="FANCL_C"/>
    <property type="match status" value="1"/>
</dbReference>
<dbReference type="InterPro" id="IPR013083">
    <property type="entry name" value="Znf_RING/FYVE/PHD"/>
</dbReference>
<accession>A0ABM3G4L1</accession>
<dbReference type="SMART" id="SM01197">
    <property type="entry name" value="FANCL_C"/>
    <property type="match status" value="1"/>
</dbReference>
<gene>
    <name evidence="4" type="primary">LOC107223391</name>
</gene>
<dbReference type="RefSeq" id="XP_046595207.1">
    <property type="nucleotide sequence ID" value="XM_046739251.1"/>
</dbReference>
<dbReference type="InterPro" id="IPR026850">
    <property type="entry name" value="FANCL_C"/>
</dbReference>
<dbReference type="InterPro" id="IPR026848">
    <property type="entry name" value="Fancl"/>
</dbReference>
<keyword evidence="3" id="KW-1185">Reference proteome</keyword>
<feature type="domain" description="FANCL C-terminal" evidence="1">
    <location>
        <begin position="317"/>
        <end position="352"/>
    </location>
</feature>
<dbReference type="Proteomes" id="UP000829291">
    <property type="component" value="Chromosome 4"/>
</dbReference>
<evidence type="ECO:0000259" key="1">
    <source>
        <dbReference type="Pfam" id="PF11793"/>
    </source>
</evidence>
<dbReference type="CDD" id="cd23832">
    <property type="entry name" value="DRWD-C_FANCL"/>
    <property type="match status" value="1"/>
</dbReference>
<dbReference type="PANTHER" id="PTHR13206:SF0">
    <property type="entry name" value="E3 UBIQUITIN-PROTEIN LIGASE FANCL"/>
    <property type="match status" value="1"/>
</dbReference>
<feature type="domain" description="FANCL UBC-like" evidence="2">
    <location>
        <begin position="203"/>
        <end position="298"/>
    </location>
</feature>
<evidence type="ECO:0000313" key="4">
    <source>
        <dbReference type="RefSeq" id="XP_046595207.1"/>
    </source>
</evidence>
<dbReference type="Pfam" id="PF18891">
    <property type="entry name" value="FANCL_d3"/>
    <property type="match status" value="1"/>
</dbReference>
<reference evidence="4" key="1">
    <citation type="submission" date="2025-08" db="UniProtKB">
        <authorList>
            <consortium name="RefSeq"/>
        </authorList>
    </citation>
    <scope>IDENTIFICATION</scope>
    <source>
        <tissue evidence="4">Thorax and Abdomen</tissue>
    </source>
</reference>
<name>A0ABM3G4L1_NEOLC</name>
<dbReference type="PANTHER" id="PTHR13206">
    <property type="entry name" value="UBIQUITIN LIGASE PROTEIN PHF9 FANCONI ANEMIA GROUP L PROTEIN"/>
    <property type="match status" value="1"/>
</dbReference>
<sequence length="394" mass="44242">MDPHECSEIISRHPELILVSNNPVTWEGMLSVTVNAAEKSKVRIKLTLPNFPALNGATLSFGKNPEILCHRDFSRKSRILIESAVTVTSFLKQLQILIGEALHSHLPCLTSINNHSIISELEAMTHSPCDLRLSTSHGLNLIELVSKNIRVRLQRDAKCSDTWKIVSSDLAQLQGCELVVGATMSLHDAGNKLDKQVESLENVWEHLKDIDRNCWVIDPLIPMPHHIYRRIKINSSLSILININPLQPTSLPAIKILGSDSEVAKYREIVSGNFELWDPSNSLSENLRILLNLEEFPQATLTKDEKQCDSGLFNDEECCICFSLELNDNELPEKVCNNNTCRKQFHTACLLQVHGMATSNTWQSSGIQSTAWRLPTLRAKHIVSCRIGHHTNCQ</sequence>
<dbReference type="Gene3D" id="3.10.110.20">
    <property type="entry name" value="RWD domain-like"/>
    <property type="match status" value="1"/>
</dbReference>
<evidence type="ECO:0000259" key="2">
    <source>
        <dbReference type="Pfam" id="PF18891"/>
    </source>
</evidence>
<organism evidence="3 4">
    <name type="scientific">Neodiprion lecontei</name>
    <name type="common">Redheaded pine sawfly</name>
    <dbReference type="NCBI Taxonomy" id="441921"/>
    <lineage>
        <taxon>Eukaryota</taxon>
        <taxon>Metazoa</taxon>
        <taxon>Ecdysozoa</taxon>
        <taxon>Arthropoda</taxon>
        <taxon>Hexapoda</taxon>
        <taxon>Insecta</taxon>
        <taxon>Pterygota</taxon>
        <taxon>Neoptera</taxon>
        <taxon>Endopterygota</taxon>
        <taxon>Hymenoptera</taxon>
        <taxon>Tenthredinoidea</taxon>
        <taxon>Diprionidae</taxon>
        <taxon>Diprioninae</taxon>
        <taxon>Neodiprion</taxon>
    </lineage>
</organism>
<protein>
    <submittedName>
        <fullName evidence="4">Uncharacterized protein LOC107223391 isoform X1</fullName>
    </submittedName>
</protein>
<dbReference type="Gene3D" id="3.30.40.10">
    <property type="entry name" value="Zinc/RING finger domain, C3HC4 (zinc finger)"/>
    <property type="match status" value="1"/>
</dbReference>